<protein>
    <submittedName>
        <fullName evidence="1">Uncharacterized protein</fullName>
    </submittedName>
</protein>
<dbReference type="EMBL" id="CADCTU010000544">
    <property type="protein sequence ID" value="CAA9329280.1"/>
    <property type="molecule type" value="Genomic_DNA"/>
</dbReference>
<accession>A0A6J4LDL9</accession>
<dbReference type="AlphaFoldDB" id="A0A6J4LDL9"/>
<reference evidence="1" key="1">
    <citation type="submission" date="2020-02" db="EMBL/GenBank/DDBJ databases">
        <authorList>
            <person name="Meier V. D."/>
        </authorList>
    </citation>
    <scope>NUCLEOTIDE SEQUENCE</scope>
    <source>
        <strain evidence="1">AVDCRST_MAG11</strain>
    </source>
</reference>
<dbReference type="SUPFAM" id="SSF53649">
    <property type="entry name" value="Alkaline phosphatase-like"/>
    <property type="match status" value="1"/>
</dbReference>
<proteinExistence type="predicted"/>
<dbReference type="InterPro" id="IPR017850">
    <property type="entry name" value="Alkaline_phosphatase_core_sf"/>
</dbReference>
<organism evidence="1">
    <name type="scientific">uncultured Gemmatimonadaceae bacterium</name>
    <dbReference type="NCBI Taxonomy" id="246130"/>
    <lineage>
        <taxon>Bacteria</taxon>
        <taxon>Pseudomonadati</taxon>
        <taxon>Gemmatimonadota</taxon>
        <taxon>Gemmatimonadia</taxon>
        <taxon>Gemmatimonadales</taxon>
        <taxon>Gemmatimonadaceae</taxon>
        <taxon>environmental samples</taxon>
    </lineage>
</organism>
<sequence length="87" mass="9313">QLAELAGSPRAGEIILSAARDWDFRAGYEPIPHVSSHGALHREHMLVPLLTNRPPARPPRRTTDVMPSALVSLGVPVPGGLDGESFV</sequence>
<name>A0A6J4LDL9_9BACT</name>
<gene>
    <name evidence="1" type="ORF">AVDCRST_MAG11-2397</name>
</gene>
<feature type="non-terminal residue" evidence="1">
    <location>
        <position position="1"/>
    </location>
</feature>
<evidence type="ECO:0000313" key="1">
    <source>
        <dbReference type="EMBL" id="CAA9329280.1"/>
    </source>
</evidence>